<keyword evidence="4" id="KW-0410">Iron transport</keyword>
<dbReference type="InterPro" id="IPR010917">
    <property type="entry name" value="TonB_rcpt_CS"/>
</dbReference>
<evidence type="ECO:0000256" key="11">
    <source>
        <dbReference type="ARBA" id="ARBA00023237"/>
    </source>
</evidence>
<evidence type="ECO:0000256" key="9">
    <source>
        <dbReference type="ARBA" id="ARBA00023077"/>
    </source>
</evidence>
<comment type="caution">
    <text evidence="17">The sequence shown here is derived from an EMBL/GenBank/DDBJ whole genome shotgun (WGS) entry which is preliminary data.</text>
</comment>
<keyword evidence="3 12" id="KW-1134">Transmembrane beta strand</keyword>
<evidence type="ECO:0000256" key="14">
    <source>
        <dbReference type="SAM" id="MobiDB-lite"/>
    </source>
</evidence>
<dbReference type="InterPro" id="IPR039426">
    <property type="entry name" value="TonB-dep_rcpt-like"/>
</dbReference>
<feature type="domain" description="TonB-dependent receptor plug" evidence="16">
    <location>
        <begin position="107"/>
        <end position="212"/>
    </location>
</feature>
<keyword evidence="11 12" id="KW-0998">Cell outer membrane</keyword>
<evidence type="ECO:0000256" key="7">
    <source>
        <dbReference type="ARBA" id="ARBA00023004"/>
    </source>
</evidence>
<dbReference type="PROSITE" id="PS01156">
    <property type="entry name" value="TONB_DEPENDENT_REC_2"/>
    <property type="match status" value="1"/>
</dbReference>
<dbReference type="PROSITE" id="PS52016">
    <property type="entry name" value="TONB_DEPENDENT_REC_3"/>
    <property type="match status" value="1"/>
</dbReference>
<dbReference type="Proteomes" id="UP001465331">
    <property type="component" value="Unassembled WGS sequence"/>
</dbReference>
<keyword evidence="17" id="KW-0675">Receptor</keyword>
<feature type="compositionally biased region" description="Low complexity" evidence="14">
    <location>
        <begin position="43"/>
        <end position="58"/>
    </location>
</feature>
<keyword evidence="2 12" id="KW-0813">Transport</keyword>
<evidence type="ECO:0000256" key="13">
    <source>
        <dbReference type="PROSITE-ProRule" id="PRU10144"/>
    </source>
</evidence>
<dbReference type="InterPro" id="IPR012910">
    <property type="entry name" value="Plug_dom"/>
</dbReference>
<evidence type="ECO:0000256" key="15">
    <source>
        <dbReference type="SAM" id="SignalP"/>
    </source>
</evidence>
<dbReference type="PANTHER" id="PTHR32552">
    <property type="entry name" value="FERRICHROME IRON RECEPTOR-RELATED"/>
    <property type="match status" value="1"/>
</dbReference>
<keyword evidence="8" id="KW-0406">Ion transport</keyword>
<feature type="signal peptide" evidence="15">
    <location>
        <begin position="1"/>
        <end position="18"/>
    </location>
</feature>
<evidence type="ECO:0000256" key="5">
    <source>
        <dbReference type="ARBA" id="ARBA00022692"/>
    </source>
</evidence>
<feature type="region of interest" description="Disordered" evidence="14">
    <location>
        <begin position="538"/>
        <end position="557"/>
    </location>
</feature>
<dbReference type="SUPFAM" id="SSF56935">
    <property type="entry name" value="Porins"/>
    <property type="match status" value="1"/>
</dbReference>
<evidence type="ECO:0000259" key="16">
    <source>
        <dbReference type="Pfam" id="PF07715"/>
    </source>
</evidence>
<evidence type="ECO:0000256" key="2">
    <source>
        <dbReference type="ARBA" id="ARBA00022448"/>
    </source>
</evidence>
<feature type="chain" id="PRO_5046986511" evidence="15">
    <location>
        <begin position="19"/>
        <end position="829"/>
    </location>
</feature>
<dbReference type="PANTHER" id="PTHR32552:SF81">
    <property type="entry name" value="TONB-DEPENDENT OUTER MEMBRANE RECEPTOR"/>
    <property type="match status" value="1"/>
</dbReference>
<reference evidence="17 18" key="1">
    <citation type="submission" date="2024-06" db="EMBL/GenBank/DDBJ databases">
        <authorList>
            <person name="Li Z."/>
            <person name="Jiang Y."/>
        </authorList>
    </citation>
    <scope>NUCLEOTIDE SEQUENCE [LARGE SCALE GENOMIC DNA]</scope>
    <source>
        <strain evidence="17 18">HSW-8</strain>
    </source>
</reference>
<evidence type="ECO:0000313" key="17">
    <source>
        <dbReference type="EMBL" id="MES0873878.1"/>
    </source>
</evidence>
<keyword evidence="18" id="KW-1185">Reference proteome</keyword>
<organism evidence="17 18">
    <name type="scientific">Sinimarinibacterium thermocellulolyticum</name>
    <dbReference type="NCBI Taxonomy" id="3170016"/>
    <lineage>
        <taxon>Bacteria</taxon>
        <taxon>Pseudomonadati</taxon>
        <taxon>Pseudomonadota</taxon>
        <taxon>Gammaproteobacteria</taxon>
        <taxon>Nevskiales</taxon>
        <taxon>Nevskiaceae</taxon>
        <taxon>Sinimarinibacterium</taxon>
    </lineage>
</organism>
<evidence type="ECO:0000256" key="4">
    <source>
        <dbReference type="ARBA" id="ARBA00022496"/>
    </source>
</evidence>
<evidence type="ECO:0000256" key="12">
    <source>
        <dbReference type="PROSITE-ProRule" id="PRU01360"/>
    </source>
</evidence>
<feature type="short sequence motif" description="TonB C-terminal box" evidence="13">
    <location>
        <begin position="812"/>
        <end position="829"/>
    </location>
</feature>
<dbReference type="Pfam" id="PF07715">
    <property type="entry name" value="Plug"/>
    <property type="match status" value="1"/>
</dbReference>
<keyword evidence="9" id="KW-0798">TonB box</keyword>
<accession>A0ABV2A9E1</accession>
<keyword evidence="6 15" id="KW-0732">Signal</keyword>
<evidence type="ECO:0000256" key="6">
    <source>
        <dbReference type="ARBA" id="ARBA00022729"/>
    </source>
</evidence>
<keyword evidence="10 12" id="KW-0472">Membrane</keyword>
<evidence type="ECO:0000256" key="10">
    <source>
        <dbReference type="ARBA" id="ARBA00023136"/>
    </source>
</evidence>
<comment type="similarity">
    <text evidence="12">Belongs to the TonB-dependent receptor family.</text>
</comment>
<dbReference type="Gene3D" id="2.40.170.20">
    <property type="entry name" value="TonB-dependent receptor, beta-barrel domain"/>
    <property type="match status" value="1"/>
</dbReference>
<name>A0ABV2A9E1_9GAMM</name>
<evidence type="ECO:0000313" key="18">
    <source>
        <dbReference type="Proteomes" id="UP001465331"/>
    </source>
</evidence>
<dbReference type="InterPro" id="IPR036942">
    <property type="entry name" value="Beta-barrel_TonB_sf"/>
</dbReference>
<comment type="subcellular location">
    <subcellularLocation>
        <location evidence="1 12">Cell outer membrane</location>
        <topology evidence="1 12">Multi-pass membrane protein</topology>
    </subcellularLocation>
</comment>
<feature type="region of interest" description="Disordered" evidence="14">
    <location>
        <begin position="25"/>
        <end position="66"/>
    </location>
</feature>
<protein>
    <submittedName>
        <fullName evidence="17">TonB-dependent receptor</fullName>
    </submittedName>
</protein>
<proteinExistence type="inferred from homology"/>
<keyword evidence="7" id="KW-0408">Iron</keyword>
<sequence length="829" mass="90327">MSWCLAVALLGAATATVAQDDLDWLLEGGETPPDSRPAPAASPAPAAQDPADSPNASDEAATAPAESTDVIAVADDTAAADELAPTAPRSRFVEEIVVTAQKREQNLQDVPVSVQVFSGELLDALGVTDQTDLQRITPGLNVTTQVSYVMTFLRGIGTDATIAAEPSVATYIDGVYYPFASNLAQNFGAVDRIEVLKGPQGTLFGRNATGGAIAIYTEEPDLDGGLRGELLTNFSSFDTQLYRAHVNLPLTEWFGLNATALTSRTDGYYDATYGTPPEPMPGDEMTGYRIKARLRPFDALDLRLAMFRFEQESYNGSVAFTSEPSSLGLLITPQPGYEGSVDSRPYNITDDNTVYYGSVVWHAPWLDIKLFGSDQRMDTAGLRDFDGSRLPISTFVTPSQYIDAQSLELQLLSNGEAGPDWLEWIVGAYYFRSTMGFGALDFYLAGVDLPNGTLAGIALPDPLVDILRLIPGAVLPTGAINMTGLIGTDSRALFTQATFALADWFSLTLGGRYQVEERYIVESTVGLGTADGGQVQLFDNSDRSVDSDGNPYPARDEQKDFSPKVTLEFRPFANGETLLFVSWQQAVKAATYNTIAIYTQPNYVAPEEIEAFEVGLKTSMFDGLARFNAAAFHYDVENLQTYYLSLFAGGVISFQNAGRARIVGADIDGLVQLFPSLIDNLTLSGGAAWLDTEYREFDGASGFNENGTFVSDQDYSGNQLIRTPQLTATLSLSKTWEIPGGALEAVFDAYYTEDFYYEASNREASKQESYWLLGARLSYLFERWDLRVTGGVRNLTDEFYTAGFFATDFGVQPTLAPPRSYFAQLIWNF</sequence>
<dbReference type="EMBL" id="JBEPIJ010000007">
    <property type="protein sequence ID" value="MES0873878.1"/>
    <property type="molecule type" value="Genomic_DNA"/>
</dbReference>
<evidence type="ECO:0000256" key="1">
    <source>
        <dbReference type="ARBA" id="ARBA00004571"/>
    </source>
</evidence>
<keyword evidence="5 12" id="KW-0812">Transmembrane</keyword>
<gene>
    <name evidence="17" type="ORF">ABSH63_07680</name>
</gene>
<evidence type="ECO:0000256" key="8">
    <source>
        <dbReference type="ARBA" id="ARBA00023065"/>
    </source>
</evidence>
<evidence type="ECO:0000256" key="3">
    <source>
        <dbReference type="ARBA" id="ARBA00022452"/>
    </source>
</evidence>